<name>K0RVC0_THAOC</name>
<protein>
    <submittedName>
        <fullName evidence="1">Uncharacterized protein</fullName>
    </submittedName>
</protein>
<accession>K0RVC0</accession>
<evidence type="ECO:0000313" key="2">
    <source>
        <dbReference type="Proteomes" id="UP000266841"/>
    </source>
</evidence>
<reference evidence="1 2" key="1">
    <citation type="journal article" date="2012" name="Genome Biol.">
        <title>Genome and low-iron response of an oceanic diatom adapted to chronic iron limitation.</title>
        <authorList>
            <person name="Lommer M."/>
            <person name="Specht M."/>
            <person name="Roy A.S."/>
            <person name="Kraemer L."/>
            <person name="Andreson R."/>
            <person name="Gutowska M.A."/>
            <person name="Wolf J."/>
            <person name="Bergner S.V."/>
            <person name="Schilhabel M.B."/>
            <person name="Klostermeier U.C."/>
            <person name="Beiko R.G."/>
            <person name="Rosenstiel P."/>
            <person name="Hippler M."/>
            <person name="Laroche J."/>
        </authorList>
    </citation>
    <scope>NUCLEOTIDE SEQUENCE [LARGE SCALE GENOMIC DNA]</scope>
    <source>
        <strain evidence="1 2">CCMP1005</strain>
    </source>
</reference>
<comment type="caution">
    <text evidence="1">The sequence shown here is derived from an EMBL/GenBank/DDBJ whole genome shotgun (WGS) entry which is preliminary data.</text>
</comment>
<dbReference type="Proteomes" id="UP000266841">
    <property type="component" value="Unassembled WGS sequence"/>
</dbReference>
<organism evidence="1 2">
    <name type="scientific">Thalassiosira oceanica</name>
    <name type="common">Marine diatom</name>
    <dbReference type="NCBI Taxonomy" id="159749"/>
    <lineage>
        <taxon>Eukaryota</taxon>
        <taxon>Sar</taxon>
        <taxon>Stramenopiles</taxon>
        <taxon>Ochrophyta</taxon>
        <taxon>Bacillariophyta</taxon>
        <taxon>Coscinodiscophyceae</taxon>
        <taxon>Thalassiosirophycidae</taxon>
        <taxon>Thalassiosirales</taxon>
        <taxon>Thalassiosiraceae</taxon>
        <taxon>Thalassiosira</taxon>
    </lineage>
</organism>
<proteinExistence type="predicted"/>
<evidence type="ECO:0000313" key="1">
    <source>
        <dbReference type="EMBL" id="EJK56399.1"/>
    </source>
</evidence>
<sequence>MSLAKRCFLLHPERAGALEVEAECLSALSCPDHDDRLDGGTVEAPDEDEGIGPLSPCPEPYEFLGVVEQSTNMNCSREQLNFPAFHAGSRQFIFLIIDRGYQASNHSLTLSTDHFTMSIRENKRLFGLSTLILLFRGRRDRGFVCVC</sequence>
<dbReference type="EMBL" id="AGNL01031516">
    <property type="protein sequence ID" value="EJK56399.1"/>
    <property type="molecule type" value="Genomic_DNA"/>
</dbReference>
<gene>
    <name evidence="1" type="ORF">THAOC_23714</name>
</gene>
<dbReference type="AlphaFoldDB" id="K0RVC0"/>
<keyword evidence="2" id="KW-1185">Reference proteome</keyword>